<reference evidence="18 20" key="1">
    <citation type="submission" date="2014-03" db="EMBL/GenBank/DDBJ databases">
        <authorList>
            <person name="Casaregola S."/>
        </authorList>
    </citation>
    <scope>NUCLEOTIDE SEQUENCE [LARGE SCALE GENOMIC DNA]</scope>
    <source>
        <strain evidence="18 20">CLIB 918</strain>
    </source>
</reference>
<dbReference type="AlphaFoldDB" id="A0A0J9XKU8"/>
<dbReference type="FunFam" id="3.40.30.10:FF:000162">
    <property type="entry name" value="Glutathione S-transferase Gst3"/>
    <property type="match status" value="1"/>
</dbReference>
<feature type="active site" description="Proton donor/acceptor" evidence="14">
    <location>
        <position position="192"/>
    </location>
</feature>
<comment type="similarity">
    <text evidence="2">Belongs to the GST superfamily. Omega family.</text>
</comment>
<protein>
    <recommendedName>
        <fullName evidence="13">Glutathione S-transferase omega-like 2</fullName>
        <ecNumber evidence="3">1.8.5.1</ecNumber>
        <ecNumber evidence="4">2.5.1.18</ecNumber>
    </recommendedName>
    <alternativeName>
        <fullName evidence="9">Glutathione-dependent dehydroascorbate reductase</fullName>
    </alternativeName>
</protein>
<evidence type="ECO:0000256" key="1">
    <source>
        <dbReference type="ARBA" id="ARBA00004496"/>
    </source>
</evidence>
<feature type="binding site" evidence="15">
    <location>
        <position position="88"/>
    </location>
    <ligand>
        <name>glutathione</name>
        <dbReference type="ChEBI" id="CHEBI:57925"/>
    </ligand>
</feature>
<dbReference type="SFLD" id="SFLDG01206">
    <property type="entry name" value="Xi.1"/>
    <property type="match status" value="1"/>
</dbReference>
<dbReference type="Gene3D" id="1.20.1050.10">
    <property type="match status" value="1"/>
</dbReference>
<organism evidence="18 20">
    <name type="scientific">Geotrichum candidum</name>
    <name type="common">Oospora lactis</name>
    <name type="synonym">Dipodascus geotrichum</name>
    <dbReference type="NCBI Taxonomy" id="1173061"/>
    <lineage>
        <taxon>Eukaryota</taxon>
        <taxon>Fungi</taxon>
        <taxon>Dikarya</taxon>
        <taxon>Ascomycota</taxon>
        <taxon>Saccharomycotina</taxon>
        <taxon>Dipodascomycetes</taxon>
        <taxon>Dipodascales</taxon>
        <taxon>Dipodascaceae</taxon>
        <taxon>Geotrichum</taxon>
    </lineage>
</organism>
<gene>
    <name evidence="18" type="ORF">BN980_GECA32s02342g</name>
    <name evidence="19" type="ORF">DV451_004259</name>
</gene>
<dbReference type="SUPFAM" id="SSF47616">
    <property type="entry name" value="GST C-terminal domain-like"/>
    <property type="match status" value="1"/>
</dbReference>
<dbReference type="SUPFAM" id="SSF52833">
    <property type="entry name" value="Thioredoxin-like"/>
    <property type="match status" value="1"/>
</dbReference>
<evidence type="ECO:0000256" key="16">
    <source>
        <dbReference type="PIRSR" id="PIRSR015753-3"/>
    </source>
</evidence>
<evidence type="ECO:0000313" key="19">
    <source>
        <dbReference type="EMBL" id="KAF5096389.1"/>
    </source>
</evidence>
<comment type="subcellular location">
    <subcellularLocation>
        <location evidence="1">Cytoplasm</location>
    </subcellularLocation>
</comment>
<evidence type="ECO:0000256" key="11">
    <source>
        <dbReference type="ARBA" id="ARBA00049544"/>
    </source>
</evidence>
<feature type="site" description="Lowers pKa of active site Cys" evidence="16">
    <location>
        <position position="297"/>
    </location>
</feature>
<dbReference type="InterPro" id="IPR036249">
    <property type="entry name" value="Thioredoxin-like_sf"/>
</dbReference>
<feature type="domain" description="GST C-terminal" evidence="17">
    <location>
        <begin position="169"/>
        <end position="300"/>
    </location>
</feature>
<dbReference type="SFLD" id="SFLDG01148">
    <property type="entry name" value="Xi_(cytGST)"/>
    <property type="match status" value="1"/>
</dbReference>
<reference evidence="19" key="3">
    <citation type="submission" date="2020-01" db="EMBL/GenBank/DDBJ databases">
        <authorList>
            <person name="Perkins V."/>
            <person name="Lessard M.-H."/>
            <person name="Dugat-Bony E."/>
            <person name="Frenette M."/>
            <person name="Labrie S."/>
        </authorList>
    </citation>
    <scope>NUCLEOTIDE SEQUENCE</scope>
    <source>
        <strain evidence="19">LMA-70</strain>
    </source>
</reference>
<evidence type="ECO:0000256" key="9">
    <source>
        <dbReference type="ARBA" id="ARBA00032186"/>
    </source>
</evidence>
<proteinExistence type="inferred from homology"/>
<dbReference type="CDD" id="cd03190">
    <property type="entry name" value="GST_C_Omega_like"/>
    <property type="match status" value="1"/>
</dbReference>
<keyword evidence="7" id="KW-0560">Oxidoreductase</keyword>
<reference evidence="19" key="2">
    <citation type="journal article" date="2020" name="Front. Microbiol.">
        <title>Phenotypic and Genetic Characterization of the Cheese Ripening Yeast Geotrichum candidum.</title>
        <authorList>
            <person name="Perkins V."/>
            <person name="Vignola S."/>
            <person name="Lessard M.H."/>
            <person name="Plante P.L."/>
            <person name="Corbeil J."/>
            <person name="Dugat-Bony E."/>
            <person name="Frenette M."/>
            <person name="Labrie S."/>
        </authorList>
    </citation>
    <scope>NUCLEOTIDE SEQUENCE</scope>
    <source>
        <strain evidence="19">LMA-70</strain>
    </source>
</reference>
<name>A0A0J9XKU8_GEOCN</name>
<evidence type="ECO:0000313" key="20">
    <source>
        <dbReference type="Proteomes" id="UP000242525"/>
    </source>
</evidence>
<keyword evidence="8" id="KW-0961">Cell wall biogenesis/degradation</keyword>
<comment type="catalytic activity">
    <reaction evidence="11">
        <text>L-dehydroascorbate + 2 glutathione = glutathione disulfide + L-ascorbate</text>
        <dbReference type="Rhea" id="RHEA:24424"/>
        <dbReference type="ChEBI" id="CHEBI:38290"/>
        <dbReference type="ChEBI" id="CHEBI:57925"/>
        <dbReference type="ChEBI" id="CHEBI:58297"/>
        <dbReference type="ChEBI" id="CHEBI:58539"/>
        <dbReference type="EC" id="1.8.5.1"/>
    </reaction>
</comment>
<dbReference type="PIRSF" id="PIRSF015753">
    <property type="entry name" value="GST"/>
    <property type="match status" value="1"/>
</dbReference>
<dbReference type="Pfam" id="PF13410">
    <property type="entry name" value="GST_C_2"/>
    <property type="match status" value="1"/>
</dbReference>
<evidence type="ECO:0000256" key="12">
    <source>
        <dbReference type="ARBA" id="ARBA00055859"/>
    </source>
</evidence>
<keyword evidence="20" id="KW-1185">Reference proteome</keyword>
<sequence>MSASEPAQISKDTLGFADKDGTYKRKPSSFRDTIAPGTRFPPEAGRYHLYVSYACPWAHRTLLTRHLKGLVGIITVSVVDWYMGANGWRFTTPDKVPGATPDQLYGSKFLKEIYQKAQPDYSGRITVPVLWDKKTETIVNNESSEIIRIFYTQFDDLIADKYKGLNFYKPEYAKKIDELNEWIYNDINNGVYKSGFATTQEAYEENVTTVFKSLDRVEDILAKSDGPYLLGKEFTEADLRLYPTIIRFDPVYVQHFKCNIGMIRYNFPHIHKWLQHLYWDIPAFKETTHFDHIKFHYTKSHLKYNPYGITPLGPVPNILPKSE</sequence>
<comment type="function">
    <text evidence="12">Active as '1-Cys' thiol transferase against beta-hydroxyethyl disulfide (HED), as dehydroascorbate reductase and as dimethylarsinic acid reductase, while not active against the standard GST substrate 1-chloro-2,4-dinitrobenzene (CDNB). May be involved in cell wall organization and biogenesis.</text>
</comment>
<dbReference type="InterPro" id="IPR036282">
    <property type="entry name" value="Glutathione-S-Trfase_C_sf"/>
</dbReference>
<comment type="catalytic activity">
    <reaction evidence="10">
        <text>RX + glutathione = an S-substituted glutathione + a halide anion + H(+)</text>
        <dbReference type="Rhea" id="RHEA:16437"/>
        <dbReference type="ChEBI" id="CHEBI:15378"/>
        <dbReference type="ChEBI" id="CHEBI:16042"/>
        <dbReference type="ChEBI" id="CHEBI:17792"/>
        <dbReference type="ChEBI" id="CHEBI:57925"/>
        <dbReference type="ChEBI" id="CHEBI:90779"/>
        <dbReference type="EC" id="2.5.1.18"/>
    </reaction>
</comment>
<dbReference type="GO" id="GO:0004364">
    <property type="term" value="F:glutathione transferase activity"/>
    <property type="evidence" value="ECO:0007669"/>
    <property type="project" value="UniProtKB-EC"/>
</dbReference>
<dbReference type="InterPro" id="IPR040079">
    <property type="entry name" value="Glutathione_S-Trfase"/>
</dbReference>
<dbReference type="EC" id="1.8.5.1" evidence="3"/>
<evidence type="ECO:0000256" key="10">
    <source>
        <dbReference type="ARBA" id="ARBA00047960"/>
    </source>
</evidence>
<evidence type="ECO:0000256" key="4">
    <source>
        <dbReference type="ARBA" id="ARBA00012452"/>
    </source>
</evidence>
<dbReference type="InterPro" id="IPR004045">
    <property type="entry name" value="Glutathione_S-Trfase_N"/>
</dbReference>
<feature type="binding site" evidence="15">
    <location>
        <begin position="142"/>
        <end position="143"/>
    </location>
    <ligand>
        <name>glutathione</name>
        <dbReference type="ChEBI" id="CHEBI:57925"/>
    </ligand>
</feature>
<dbReference type="GO" id="GO:0005737">
    <property type="term" value="C:cytoplasm"/>
    <property type="evidence" value="ECO:0007669"/>
    <property type="project" value="UniProtKB-SubCell"/>
</dbReference>
<evidence type="ECO:0000256" key="15">
    <source>
        <dbReference type="PIRSR" id="PIRSR015753-2"/>
    </source>
</evidence>
<dbReference type="GO" id="GO:0045174">
    <property type="term" value="F:glutathione dehydrogenase (ascorbate) activity"/>
    <property type="evidence" value="ECO:0007669"/>
    <property type="project" value="UniProtKB-EC"/>
</dbReference>
<comment type="caution">
    <text evidence="18">The sequence shown here is derived from an EMBL/GenBank/DDBJ whole genome shotgun (WGS) entry which is preliminary data.</text>
</comment>
<keyword evidence="6 18" id="KW-0808">Transferase</keyword>
<evidence type="ECO:0000259" key="17">
    <source>
        <dbReference type="PROSITE" id="PS50405"/>
    </source>
</evidence>
<evidence type="ECO:0000256" key="13">
    <source>
        <dbReference type="ARBA" id="ARBA00070045"/>
    </source>
</evidence>
<dbReference type="InterPro" id="IPR016639">
    <property type="entry name" value="GST_Omega/GSH"/>
</dbReference>
<evidence type="ECO:0000256" key="2">
    <source>
        <dbReference type="ARBA" id="ARBA00011067"/>
    </source>
</evidence>
<dbReference type="Proteomes" id="UP000242525">
    <property type="component" value="Unassembled WGS sequence"/>
</dbReference>
<dbReference type="FunFam" id="1.20.1050.10:FF:000038">
    <property type="entry name" value="Glutathione S-transferase omega-like 2"/>
    <property type="match status" value="1"/>
</dbReference>
<dbReference type="EMBL" id="QQZK01000117">
    <property type="protein sequence ID" value="KAF5096389.1"/>
    <property type="molecule type" value="Genomic_DNA"/>
</dbReference>
<evidence type="ECO:0000313" key="18">
    <source>
        <dbReference type="EMBL" id="CDO58071.1"/>
    </source>
</evidence>
<dbReference type="EMBL" id="CCBN010000028">
    <property type="protein sequence ID" value="CDO58071.1"/>
    <property type="molecule type" value="Genomic_DNA"/>
</dbReference>
<dbReference type="Gene3D" id="3.40.30.10">
    <property type="entry name" value="Glutaredoxin"/>
    <property type="match status" value="1"/>
</dbReference>
<dbReference type="InterPro" id="IPR047047">
    <property type="entry name" value="GST_Omega-like_C"/>
</dbReference>
<feature type="active site" description="Nucleophile" evidence="14">
    <location>
        <position position="55"/>
    </location>
</feature>
<feature type="site" description="Lowers pKa of active site Cys" evidence="16">
    <location>
        <position position="252"/>
    </location>
</feature>
<evidence type="ECO:0000256" key="8">
    <source>
        <dbReference type="ARBA" id="ARBA00023316"/>
    </source>
</evidence>
<dbReference type="PROSITE" id="PS50405">
    <property type="entry name" value="GST_CTER"/>
    <property type="match status" value="1"/>
</dbReference>
<dbReference type="Pfam" id="PF13409">
    <property type="entry name" value="GST_N_2"/>
    <property type="match status" value="1"/>
</dbReference>
<evidence type="ECO:0000256" key="5">
    <source>
        <dbReference type="ARBA" id="ARBA00022490"/>
    </source>
</evidence>
<evidence type="ECO:0000256" key="6">
    <source>
        <dbReference type="ARBA" id="ARBA00022679"/>
    </source>
</evidence>
<dbReference type="STRING" id="1173061.A0A0J9XKU8"/>
<dbReference type="PANTHER" id="PTHR32419:SF6">
    <property type="entry name" value="GLUTATHIONE S-TRANSFERASE OMEGA-LIKE 1-RELATED"/>
    <property type="match status" value="1"/>
</dbReference>
<evidence type="ECO:0000256" key="14">
    <source>
        <dbReference type="PIRSR" id="PIRSR015753-1"/>
    </source>
</evidence>
<dbReference type="OrthoDB" id="2309723at2759"/>
<evidence type="ECO:0000256" key="7">
    <source>
        <dbReference type="ARBA" id="ARBA00023002"/>
    </source>
</evidence>
<evidence type="ECO:0000256" key="3">
    <source>
        <dbReference type="ARBA" id="ARBA00012436"/>
    </source>
</evidence>
<keyword evidence="5" id="KW-0963">Cytoplasm</keyword>
<dbReference type="InterPro" id="IPR010987">
    <property type="entry name" value="Glutathione-S-Trfase_C-like"/>
</dbReference>
<dbReference type="GO" id="GO:0071555">
    <property type="term" value="P:cell wall organization"/>
    <property type="evidence" value="ECO:0007669"/>
    <property type="project" value="UniProtKB-KW"/>
</dbReference>
<feature type="binding site" evidence="15">
    <location>
        <begin position="124"/>
        <end position="127"/>
    </location>
    <ligand>
        <name>glutathione</name>
        <dbReference type="ChEBI" id="CHEBI:57925"/>
    </ligand>
</feature>
<dbReference type="EC" id="2.5.1.18" evidence="4"/>
<dbReference type="PANTHER" id="PTHR32419">
    <property type="entry name" value="GLUTATHIONYL-HYDROQUINONE REDUCTASE"/>
    <property type="match status" value="1"/>
</dbReference>
<accession>A0A0J9XKU8</accession>
<dbReference type="SFLD" id="SFLDS00019">
    <property type="entry name" value="Glutathione_Transferase_(cytos"/>
    <property type="match status" value="1"/>
</dbReference>
<dbReference type="Proteomes" id="UP000750522">
    <property type="component" value="Unassembled WGS sequence"/>
</dbReference>